<keyword evidence="2" id="KW-0731">Sigma factor</keyword>
<sequence>MESFEDLVEQYTPMIYHMIKSLHIYKNVEEFYQTGVIALWEAQGRYNPDKGKFSTLAYSYIKGRMMTELTRQKKVQENNVYPEEAFWEATVDHGGEEPLQLSMLLSYCANLTDKQKQWVVYTFYHDMTIQEIADAEKVSLTAVKKWRTGAMGKIRENVEQGIMG</sequence>
<dbReference type="InterPro" id="IPR013324">
    <property type="entry name" value="RNA_pol_sigma_r3/r4-like"/>
</dbReference>
<evidence type="ECO:0000256" key="3">
    <source>
        <dbReference type="ARBA" id="ARBA00023125"/>
    </source>
</evidence>
<dbReference type="PANTHER" id="PTHR30385">
    <property type="entry name" value="SIGMA FACTOR F FLAGELLAR"/>
    <property type="match status" value="1"/>
</dbReference>
<dbReference type="GO" id="GO:0016987">
    <property type="term" value="F:sigma factor activity"/>
    <property type="evidence" value="ECO:0007669"/>
    <property type="project" value="UniProtKB-KW"/>
</dbReference>
<dbReference type="AlphaFoldDB" id="A0A942UPS0"/>
<dbReference type="SUPFAM" id="SSF88946">
    <property type="entry name" value="Sigma2 domain of RNA polymerase sigma factors"/>
    <property type="match status" value="1"/>
</dbReference>
<organism evidence="7 8">
    <name type="scientific">Lederbergia citrea</name>
    <dbReference type="NCBI Taxonomy" id="2833581"/>
    <lineage>
        <taxon>Bacteria</taxon>
        <taxon>Bacillati</taxon>
        <taxon>Bacillota</taxon>
        <taxon>Bacilli</taxon>
        <taxon>Bacillales</taxon>
        <taxon>Bacillaceae</taxon>
        <taxon>Lederbergia</taxon>
    </lineage>
</organism>
<evidence type="ECO:0000259" key="6">
    <source>
        <dbReference type="Pfam" id="PF04545"/>
    </source>
</evidence>
<dbReference type="Gene3D" id="1.10.1740.10">
    <property type="match status" value="1"/>
</dbReference>
<evidence type="ECO:0000313" key="8">
    <source>
        <dbReference type="Proteomes" id="UP000676456"/>
    </source>
</evidence>
<comment type="caution">
    <text evidence="7">The sequence shown here is derived from an EMBL/GenBank/DDBJ whole genome shotgun (WGS) entry which is preliminary data.</text>
</comment>
<evidence type="ECO:0000256" key="2">
    <source>
        <dbReference type="ARBA" id="ARBA00023082"/>
    </source>
</evidence>
<reference evidence="7 8" key="1">
    <citation type="submission" date="2021-05" db="EMBL/GenBank/DDBJ databases">
        <title>Novel Bacillus species.</title>
        <authorList>
            <person name="Liu G."/>
        </authorList>
    </citation>
    <scope>NUCLEOTIDE SEQUENCE [LARGE SCALE GENOMIC DNA]</scope>
    <source>
        <strain evidence="7 8">FJAT-49682</strain>
    </source>
</reference>
<dbReference type="InterPro" id="IPR007627">
    <property type="entry name" value="RNA_pol_sigma70_r2"/>
</dbReference>
<gene>
    <name evidence="7" type="ORF">KHA91_11185</name>
</gene>
<dbReference type="EMBL" id="JAGYPN010000002">
    <property type="protein sequence ID" value="MBS4223307.1"/>
    <property type="molecule type" value="Genomic_DNA"/>
</dbReference>
<dbReference type="GO" id="GO:0006352">
    <property type="term" value="P:DNA-templated transcription initiation"/>
    <property type="evidence" value="ECO:0007669"/>
    <property type="project" value="InterPro"/>
</dbReference>
<feature type="domain" description="RNA polymerase sigma-70 region 2" evidence="5">
    <location>
        <begin position="7"/>
        <end position="74"/>
    </location>
</feature>
<dbReference type="InterPro" id="IPR007630">
    <property type="entry name" value="RNA_pol_sigma70_r4"/>
</dbReference>
<keyword evidence="4" id="KW-0804">Transcription</keyword>
<dbReference type="SUPFAM" id="SSF88659">
    <property type="entry name" value="Sigma3 and sigma4 domains of RNA polymerase sigma factors"/>
    <property type="match status" value="1"/>
</dbReference>
<evidence type="ECO:0000313" key="7">
    <source>
        <dbReference type="EMBL" id="MBS4223307.1"/>
    </source>
</evidence>
<dbReference type="Proteomes" id="UP000676456">
    <property type="component" value="Unassembled WGS sequence"/>
</dbReference>
<dbReference type="InterPro" id="IPR013325">
    <property type="entry name" value="RNA_pol_sigma_r2"/>
</dbReference>
<dbReference type="RefSeq" id="WP_213098329.1">
    <property type="nucleotide sequence ID" value="NZ_JAGYPN010000002.1"/>
</dbReference>
<dbReference type="Pfam" id="PF04545">
    <property type="entry name" value="Sigma70_r4"/>
    <property type="match status" value="1"/>
</dbReference>
<dbReference type="NCBIfam" id="TIGR02937">
    <property type="entry name" value="sigma70-ECF"/>
    <property type="match status" value="1"/>
</dbReference>
<evidence type="ECO:0000259" key="5">
    <source>
        <dbReference type="Pfam" id="PF04542"/>
    </source>
</evidence>
<keyword evidence="1" id="KW-0805">Transcription regulation</keyword>
<evidence type="ECO:0000256" key="4">
    <source>
        <dbReference type="ARBA" id="ARBA00023163"/>
    </source>
</evidence>
<dbReference type="Gene3D" id="1.10.10.10">
    <property type="entry name" value="Winged helix-like DNA-binding domain superfamily/Winged helix DNA-binding domain"/>
    <property type="match status" value="1"/>
</dbReference>
<dbReference type="Pfam" id="PF04542">
    <property type="entry name" value="Sigma70_r2"/>
    <property type="match status" value="1"/>
</dbReference>
<keyword evidence="3" id="KW-0238">DNA-binding</keyword>
<accession>A0A942UPS0</accession>
<evidence type="ECO:0000256" key="1">
    <source>
        <dbReference type="ARBA" id="ARBA00023015"/>
    </source>
</evidence>
<protein>
    <submittedName>
        <fullName evidence="7">Sigma-70 family RNA polymerase sigma factor</fullName>
    </submittedName>
</protein>
<name>A0A942UPS0_9BACI</name>
<dbReference type="GO" id="GO:0003677">
    <property type="term" value="F:DNA binding"/>
    <property type="evidence" value="ECO:0007669"/>
    <property type="project" value="UniProtKB-KW"/>
</dbReference>
<feature type="domain" description="RNA polymerase sigma-70 region 4" evidence="6">
    <location>
        <begin position="110"/>
        <end position="156"/>
    </location>
</feature>
<dbReference type="InterPro" id="IPR014284">
    <property type="entry name" value="RNA_pol_sigma-70_dom"/>
</dbReference>
<proteinExistence type="predicted"/>
<keyword evidence="8" id="KW-1185">Reference proteome</keyword>
<dbReference type="InterPro" id="IPR036388">
    <property type="entry name" value="WH-like_DNA-bd_sf"/>
</dbReference>